<organism evidence="2 3">
    <name type="scientific">Dendrobium chrysotoxum</name>
    <name type="common">Orchid</name>
    <dbReference type="NCBI Taxonomy" id="161865"/>
    <lineage>
        <taxon>Eukaryota</taxon>
        <taxon>Viridiplantae</taxon>
        <taxon>Streptophyta</taxon>
        <taxon>Embryophyta</taxon>
        <taxon>Tracheophyta</taxon>
        <taxon>Spermatophyta</taxon>
        <taxon>Magnoliopsida</taxon>
        <taxon>Liliopsida</taxon>
        <taxon>Asparagales</taxon>
        <taxon>Orchidaceae</taxon>
        <taxon>Epidendroideae</taxon>
        <taxon>Malaxideae</taxon>
        <taxon>Dendrobiinae</taxon>
        <taxon>Dendrobium</taxon>
    </lineage>
</organism>
<protein>
    <submittedName>
        <fullName evidence="2">Uncharacterized protein</fullName>
    </submittedName>
</protein>
<reference evidence="2 3" key="1">
    <citation type="journal article" date="2021" name="Hortic Res">
        <title>Chromosome-scale assembly of the Dendrobium chrysotoxum genome enhances the understanding of orchid evolution.</title>
        <authorList>
            <person name="Zhang Y."/>
            <person name="Zhang G.Q."/>
            <person name="Zhang D."/>
            <person name="Liu X.D."/>
            <person name="Xu X.Y."/>
            <person name="Sun W.H."/>
            <person name="Yu X."/>
            <person name="Zhu X."/>
            <person name="Wang Z.W."/>
            <person name="Zhao X."/>
            <person name="Zhong W.Y."/>
            <person name="Chen H."/>
            <person name="Yin W.L."/>
            <person name="Huang T."/>
            <person name="Niu S.C."/>
            <person name="Liu Z.J."/>
        </authorList>
    </citation>
    <scope>NUCLEOTIDE SEQUENCE [LARGE SCALE GENOMIC DNA]</scope>
    <source>
        <strain evidence="2">Lindl</strain>
    </source>
</reference>
<accession>A0AAV7H3P3</accession>
<feature type="compositionally biased region" description="Basic and acidic residues" evidence="1">
    <location>
        <begin position="42"/>
        <end position="64"/>
    </location>
</feature>
<name>A0AAV7H3P3_DENCH</name>
<gene>
    <name evidence="2" type="ORF">IEQ34_008124</name>
</gene>
<feature type="compositionally biased region" description="Polar residues" evidence="1">
    <location>
        <begin position="86"/>
        <end position="104"/>
    </location>
</feature>
<feature type="region of interest" description="Disordered" evidence="1">
    <location>
        <begin position="1"/>
        <end position="20"/>
    </location>
</feature>
<dbReference type="AlphaFoldDB" id="A0AAV7H3P3"/>
<dbReference type="EMBL" id="JAGFBR010000008">
    <property type="protein sequence ID" value="KAH0463542.1"/>
    <property type="molecule type" value="Genomic_DNA"/>
</dbReference>
<comment type="caution">
    <text evidence="2">The sequence shown here is derived from an EMBL/GenBank/DDBJ whole genome shotgun (WGS) entry which is preliminary data.</text>
</comment>
<evidence type="ECO:0000313" key="3">
    <source>
        <dbReference type="Proteomes" id="UP000775213"/>
    </source>
</evidence>
<evidence type="ECO:0000256" key="1">
    <source>
        <dbReference type="SAM" id="MobiDB-lite"/>
    </source>
</evidence>
<feature type="region of interest" description="Disordered" evidence="1">
    <location>
        <begin position="38"/>
        <end position="126"/>
    </location>
</feature>
<sequence length="163" mass="17878">MIAMLLKPARVKMEEAPKEASLPLTKMRSFISKAAAATEVEVAGRAERDHHSDSCQKERDRDKQSSMAKPKMKERSKVLGMGGLRTNKSNGRPTSFGSRNSKQAPSPKPSPEETTEAQTKATFLAPSARVKATERLEAFYSILKEPALVGSLGSYHQPSLHEL</sequence>
<evidence type="ECO:0000313" key="2">
    <source>
        <dbReference type="EMBL" id="KAH0463542.1"/>
    </source>
</evidence>
<dbReference type="Proteomes" id="UP000775213">
    <property type="component" value="Unassembled WGS sequence"/>
</dbReference>
<keyword evidence="3" id="KW-1185">Reference proteome</keyword>
<proteinExistence type="predicted"/>